<dbReference type="Proteomes" id="UP000603865">
    <property type="component" value="Unassembled WGS sequence"/>
</dbReference>
<reference evidence="2" key="1">
    <citation type="journal article" date="2014" name="Int. J. Syst. Evol. Microbiol.">
        <title>Complete genome sequence of Corynebacterium casei LMG S-19264T (=DSM 44701T), isolated from a smear-ripened cheese.</title>
        <authorList>
            <consortium name="US DOE Joint Genome Institute (JGI-PGF)"/>
            <person name="Walter F."/>
            <person name="Albersmeier A."/>
            <person name="Kalinowski J."/>
            <person name="Ruckert C."/>
        </authorList>
    </citation>
    <scope>NUCLEOTIDE SEQUENCE</scope>
    <source>
        <strain evidence="2">JCM 31311</strain>
    </source>
</reference>
<protein>
    <submittedName>
        <fullName evidence="2">Uncharacterized protein</fullName>
    </submittedName>
</protein>
<comment type="caution">
    <text evidence="2">The sequence shown here is derived from an EMBL/GenBank/DDBJ whole genome shotgun (WGS) entry which is preliminary data.</text>
</comment>
<evidence type="ECO:0000256" key="1">
    <source>
        <dbReference type="SAM" id="MobiDB-lite"/>
    </source>
</evidence>
<evidence type="ECO:0000313" key="2">
    <source>
        <dbReference type="EMBL" id="GGR29366.1"/>
    </source>
</evidence>
<evidence type="ECO:0000313" key="3">
    <source>
        <dbReference type="Proteomes" id="UP000603865"/>
    </source>
</evidence>
<accession>A0A918CLS2</accession>
<sequence>MPGFLIFAEGQGGLLATPASLLGALALMDYGYHRVAVVDEDGRLVEEWCGQERRHRLHAEASLFVEPLPVQQEPDFPALPLDHLDELVRDTAGDDALPERLDEEGAQERPPLPVFKARFSGAAPGSPGSAPG</sequence>
<name>A0A918CLS2_9DEIO</name>
<feature type="compositionally biased region" description="Low complexity" evidence="1">
    <location>
        <begin position="120"/>
        <end position="132"/>
    </location>
</feature>
<dbReference type="EMBL" id="BMQL01000046">
    <property type="protein sequence ID" value="GGR29366.1"/>
    <property type="molecule type" value="Genomic_DNA"/>
</dbReference>
<feature type="region of interest" description="Disordered" evidence="1">
    <location>
        <begin position="91"/>
        <end position="132"/>
    </location>
</feature>
<reference evidence="2" key="2">
    <citation type="submission" date="2020-09" db="EMBL/GenBank/DDBJ databases">
        <authorList>
            <person name="Sun Q."/>
            <person name="Ohkuma M."/>
        </authorList>
    </citation>
    <scope>NUCLEOTIDE SEQUENCE</scope>
    <source>
        <strain evidence="2">JCM 31311</strain>
    </source>
</reference>
<dbReference type="AlphaFoldDB" id="A0A918CLS2"/>
<feature type="compositionally biased region" description="Basic and acidic residues" evidence="1">
    <location>
        <begin position="91"/>
        <end position="100"/>
    </location>
</feature>
<proteinExistence type="predicted"/>
<organism evidence="2 3">
    <name type="scientific">Deinococcus ruber</name>
    <dbReference type="NCBI Taxonomy" id="1848197"/>
    <lineage>
        <taxon>Bacteria</taxon>
        <taxon>Thermotogati</taxon>
        <taxon>Deinococcota</taxon>
        <taxon>Deinococci</taxon>
        <taxon>Deinococcales</taxon>
        <taxon>Deinococcaceae</taxon>
        <taxon>Deinococcus</taxon>
    </lineage>
</organism>
<keyword evidence="3" id="KW-1185">Reference proteome</keyword>
<gene>
    <name evidence="2" type="ORF">GCM10008957_45490</name>
</gene>